<feature type="compositionally biased region" description="Basic and acidic residues" evidence="2">
    <location>
        <begin position="596"/>
        <end position="617"/>
    </location>
</feature>
<protein>
    <submittedName>
        <fullName evidence="3">Uncharacterized protein</fullName>
    </submittedName>
</protein>
<feature type="region of interest" description="Disordered" evidence="2">
    <location>
        <begin position="254"/>
        <end position="278"/>
    </location>
</feature>
<accession>A0A803LN79</accession>
<evidence type="ECO:0000256" key="1">
    <source>
        <dbReference type="SAM" id="Coils"/>
    </source>
</evidence>
<evidence type="ECO:0000313" key="4">
    <source>
        <dbReference type="Proteomes" id="UP000596660"/>
    </source>
</evidence>
<keyword evidence="4" id="KW-1185">Reference proteome</keyword>
<dbReference type="EnsemblPlants" id="AUR62016408-RA">
    <property type="protein sequence ID" value="AUR62016408-RA:cds"/>
    <property type="gene ID" value="AUR62016408"/>
</dbReference>
<name>A0A803LN79_CHEQI</name>
<dbReference type="Gramene" id="AUR62016408-RA">
    <property type="protein sequence ID" value="AUR62016408-RA:cds"/>
    <property type="gene ID" value="AUR62016408"/>
</dbReference>
<dbReference type="PANTHER" id="PTHR33427:SF2">
    <property type="entry name" value="TRICHOHYALIN"/>
    <property type="match status" value="1"/>
</dbReference>
<feature type="region of interest" description="Disordered" evidence="2">
    <location>
        <begin position="522"/>
        <end position="545"/>
    </location>
</feature>
<feature type="region of interest" description="Disordered" evidence="2">
    <location>
        <begin position="470"/>
        <end position="509"/>
    </location>
</feature>
<reference evidence="3" key="1">
    <citation type="journal article" date="2017" name="Nature">
        <title>The genome of Chenopodium quinoa.</title>
        <authorList>
            <person name="Jarvis D.E."/>
            <person name="Ho Y.S."/>
            <person name="Lightfoot D.J."/>
            <person name="Schmoeckel S.M."/>
            <person name="Li B."/>
            <person name="Borm T.J.A."/>
            <person name="Ohyanagi H."/>
            <person name="Mineta K."/>
            <person name="Michell C.T."/>
            <person name="Saber N."/>
            <person name="Kharbatia N.M."/>
            <person name="Rupper R.R."/>
            <person name="Sharp A.R."/>
            <person name="Dally N."/>
            <person name="Boughton B.A."/>
            <person name="Woo Y.H."/>
            <person name="Gao G."/>
            <person name="Schijlen E.G.W.M."/>
            <person name="Guo X."/>
            <person name="Momin A.A."/>
            <person name="Negrao S."/>
            <person name="Al-Babili S."/>
            <person name="Gehring C."/>
            <person name="Roessner U."/>
            <person name="Jung C."/>
            <person name="Murphy K."/>
            <person name="Arold S.T."/>
            <person name="Gojobori T."/>
            <person name="van der Linden C.G."/>
            <person name="van Loo E.N."/>
            <person name="Jellen E.N."/>
            <person name="Maughan P.J."/>
            <person name="Tester M."/>
        </authorList>
    </citation>
    <scope>NUCLEOTIDE SEQUENCE [LARGE SCALE GENOMIC DNA]</scope>
    <source>
        <strain evidence="3">cv. PI 614886</strain>
    </source>
</reference>
<proteinExistence type="predicted"/>
<feature type="compositionally biased region" description="Basic and acidic residues" evidence="2">
    <location>
        <begin position="477"/>
        <end position="493"/>
    </location>
</feature>
<feature type="compositionally biased region" description="Basic and acidic residues" evidence="2">
    <location>
        <begin position="569"/>
        <end position="581"/>
    </location>
</feature>
<feature type="compositionally biased region" description="Polar residues" evidence="2">
    <location>
        <begin position="624"/>
        <end position="638"/>
    </location>
</feature>
<feature type="region of interest" description="Disordered" evidence="2">
    <location>
        <begin position="559"/>
        <end position="674"/>
    </location>
</feature>
<organism evidence="3 4">
    <name type="scientific">Chenopodium quinoa</name>
    <name type="common">Quinoa</name>
    <dbReference type="NCBI Taxonomy" id="63459"/>
    <lineage>
        <taxon>Eukaryota</taxon>
        <taxon>Viridiplantae</taxon>
        <taxon>Streptophyta</taxon>
        <taxon>Embryophyta</taxon>
        <taxon>Tracheophyta</taxon>
        <taxon>Spermatophyta</taxon>
        <taxon>Magnoliopsida</taxon>
        <taxon>eudicotyledons</taxon>
        <taxon>Gunneridae</taxon>
        <taxon>Pentapetalae</taxon>
        <taxon>Caryophyllales</taxon>
        <taxon>Chenopodiaceae</taxon>
        <taxon>Chenopodioideae</taxon>
        <taxon>Atripliceae</taxon>
        <taxon>Chenopodium</taxon>
    </lineage>
</organism>
<dbReference type="PANTHER" id="PTHR33427">
    <property type="entry name" value="HNH ENDONUCLEASE"/>
    <property type="match status" value="1"/>
</dbReference>
<dbReference type="Proteomes" id="UP000596660">
    <property type="component" value="Unplaced"/>
</dbReference>
<sequence length="742" mass="85078">MSVAYAFGKEDLAVDQSLGYPRAYAKLCKDTSISPYCHGPPFTFTPYSLHPQEASRAEELDDLFPIIDPQAKPTANYRIFVSIIWKQLNHLGNAGFDPAMFRVDPYGNVIYLHADAASPLAWDIDHWFPCSRGGLTIPSNLRILQWQVCKRKHNQLEFLVPWWDLQLGISIDQFLSVFAASNSDFRHRAFRWMFAAGENEELNDMQTVDSHNFPQPFMESKEHLGLAPAAVVARARKEFVDSTLRTLDVNRQHRPTTPMIAPSRKSKNAGSKENEMPDMATNPYQALVMARDSLKRREETNKMKAEIQSLDDEVTELKLKNEEEKMTIQELELALIKRRRRAEKCRRVAEAQSSYRTMLEKMIRNAMHQSVVYKEQLRLNQAATNTLMARLEAQMAICNSAEKQLAKKYKQRDELEKQIKPEWEQARKRSRTDIDDAFAEEKQDRTLIYLPRIKSKTPSHKELRKLTLDPEIEEEETSHNVEESSVKFPFAREVDDDDEESRKEKGKGNVEKWLHLLLENTEGEDNLNFSPPKVAQEPETSSNTDEIIKKLNEKFPQKEIKVLKPPVSDGKKKSVEVETSKPRSMSTPRRSISVEPRSHETKNEKKKEEIVSAEVKKPRAMSTPRRSISYQADITSKGSEARKSLGARRSISSETESEAKKSFGGGKDKGIARTESARFFRQLPSSPSKILNMRKGVDCIRKKPLVIDDDEDYNHIDENHYHSAGDNFLKSSIKSIKKAVKI</sequence>
<reference evidence="3" key="2">
    <citation type="submission" date="2021-03" db="UniProtKB">
        <authorList>
            <consortium name="EnsemblPlants"/>
        </authorList>
    </citation>
    <scope>IDENTIFICATION</scope>
</reference>
<feature type="compositionally biased region" description="Basic and acidic residues" evidence="2">
    <location>
        <begin position="500"/>
        <end position="509"/>
    </location>
</feature>
<evidence type="ECO:0000256" key="2">
    <source>
        <dbReference type="SAM" id="MobiDB-lite"/>
    </source>
</evidence>
<feature type="coiled-coil region" evidence="1">
    <location>
        <begin position="374"/>
        <end position="418"/>
    </location>
</feature>
<dbReference type="AlphaFoldDB" id="A0A803LN79"/>
<feature type="coiled-coil region" evidence="1">
    <location>
        <begin position="300"/>
        <end position="339"/>
    </location>
</feature>
<dbReference type="OMA" id="HNENSRC"/>
<keyword evidence="1" id="KW-0175">Coiled coil</keyword>
<evidence type="ECO:0000313" key="3">
    <source>
        <dbReference type="EnsemblPlants" id="AUR62016408-RA:cds"/>
    </source>
</evidence>
<feature type="compositionally biased region" description="Basic and acidic residues" evidence="2">
    <location>
        <begin position="657"/>
        <end position="674"/>
    </location>
</feature>